<protein>
    <recommendedName>
        <fullName evidence="1">SnoaL-like domain-containing protein</fullName>
    </recommendedName>
</protein>
<gene>
    <name evidence="2" type="ORF">BE18_15745</name>
</gene>
<dbReference type="Pfam" id="PF12680">
    <property type="entry name" value="SnoaL_2"/>
    <property type="match status" value="1"/>
</dbReference>
<name>A0A150RRL5_SORCE</name>
<feature type="domain" description="SnoaL-like" evidence="1">
    <location>
        <begin position="12"/>
        <end position="111"/>
    </location>
</feature>
<dbReference type="AlphaFoldDB" id="A0A150RRL5"/>
<evidence type="ECO:0000313" key="2">
    <source>
        <dbReference type="EMBL" id="KYF82912.1"/>
    </source>
</evidence>
<dbReference type="InterPro" id="IPR037401">
    <property type="entry name" value="SnoaL-like"/>
</dbReference>
<evidence type="ECO:0000313" key="3">
    <source>
        <dbReference type="Proteomes" id="UP000075515"/>
    </source>
</evidence>
<comment type="caution">
    <text evidence="2">The sequence shown here is derived from an EMBL/GenBank/DDBJ whole genome shotgun (WGS) entry which is preliminary data.</text>
</comment>
<dbReference type="InterPro" id="IPR032710">
    <property type="entry name" value="NTF2-like_dom_sf"/>
</dbReference>
<dbReference type="EMBL" id="JEMC01003209">
    <property type="protein sequence ID" value="KYF82912.1"/>
    <property type="molecule type" value="Genomic_DNA"/>
</dbReference>
<dbReference type="Proteomes" id="UP000075515">
    <property type="component" value="Unassembled WGS sequence"/>
</dbReference>
<accession>A0A150RRL5</accession>
<sequence>MNPERNKQMLLELYDAVVGRHWDAVRALLTADFVDHNPDARAAPGTSGCEAFIAYFRDGETPLHGAQVEIQRMIADTEYAVVHYKLVNPRRPRGVAVVDIFRVADGRFCEHWDVLQDIPADAPNPRAMF</sequence>
<dbReference type="Gene3D" id="3.10.450.50">
    <property type="match status" value="1"/>
</dbReference>
<dbReference type="SUPFAM" id="SSF54427">
    <property type="entry name" value="NTF2-like"/>
    <property type="match status" value="1"/>
</dbReference>
<evidence type="ECO:0000259" key="1">
    <source>
        <dbReference type="Pfam" id="PF12680"/>
    </source>
</evidence>
<reference evidence="2 3" key="1">
    <citation type="submission" date="2014-02" db="EMBL/GenBank/DDBJ databases">
        <title>The small core and large imbalanced accessory genome model reveals a collaborative survival strategy of Sorangium cellulosum strains in nature.</title>
        <authorList>
            <person name="Han K."/>
            <person name="Peng R."/>
            <person name="Blom J."/>
            <person name="Li Y.-Z."/>
        </authorList>
    </citation>
    <scope>NUCLEOTIDE SEQUENCE [LARGE SCALE GENOMIC DNA]</scope>
    <source>
        <strain evidence="2 3">So0149</strain>
    </source>
</reference>
<organism evidence="2 3">
    <name type="scientific">Sorangium cellulosum</name>
    <name type="common">Polyangium cellulosum</name>
    <dbReference type="NCBI Taxonomy" id="56"/>
    <lineage>
        <taxon>Bacteria</taxon>
        <taxon>Pseudomonadati</taxon>
        <taxon>Myxococcota</taxon>
        <taxon>Polyangia</taxon>
        <taxon>Polyangiales</taxon>
        <taxon>Polyangiaceae</taxon>
        <taxon>Sorangium</taxon>
    </lineage>
</organism>
<proteinExistence type="predicted"/>